<evidence type="ECO:0000256" key="1">
    <source>
        <dbReference type="ARBA" id="ARBA00012513"/>
    </source>
</evidence>
<dbReference type="GO" id="GO:0004674">
    <property type="term" value="F:protein serine/threonine kinase activity"/>
    <property type="evidence" value="ECO:0007669"/>
    <property type="project" value="UniProtKB-KW"/>
</dbReference>
<protein>
    <recommendedName>
        <fullName evidence="1">non-specific serine/threonine protein kinase</fullName>
        <ecNumber evidence="1">2.7.11.1</ecNumber>
    </recommendedName>
</protein>
<evidence type="ECO:0000313" key="12">
    <source>
        <dbReference type="EMBL" id="KAE8261085.1"/>
    </source>
</evidence>
<dbReference type="InterPro" id="IPR008271">
    <property type="entry name" value="Ser/Thr_kinase_AS"/>
</dbReference>
<dbReference type="CDD" id="cd14135">
    <property type="entry name" value="STKc_PRP4"/>
    <property type="match status" value="1"/>
</dbReference>
<evidence type="ECO:0000256" key="6">
    <source>
        <dbReference type="ARBA" id="ARBA00022840"/>
    </source>
</evidence>
<dbReference type="SMART" id="SM00220">
    <property type="entry name" value="S_TKc"/>
    <property type="match status" value="1"/>
</dbReference>
<dbReference type="PROSITE" id="PS00107">
    <property type="entry name" value="PROTEIN_KINASE_ATP"/>
    <property type="match status" value="1"/>
</dbReference>
<feature type="domain" description="Protein kinase" evidence="10">
    <location>
        <begin position="217"/>
        <end position="536"/>
    </location>
</feature>
<dbReference type="Pfam" id="PF00069">
    <property type="entry name" value="Pkinase"/>
    <property type="match status" value="1"/>
</dbReference>
<keyword evidence="3" id="KW-0808">Transferase</keyword>
<keyword evidence="5" id="KW-0418">Kinase</keyword>
<dbReference type="PROSITE" id="PS00108">
    <property type="entry name" value="PROTEIN_KINASE_ST"/>
    <property type="match status" value="1"/>
</dbReference>
<sequence>MSAPRPPAQSSFSSSSAKRPRPEGNDALPEDGQRHAPQARKSYQESASGAIIDKFALGKGHGNNAGVTATVGQGAGAGAGAGGESNPALLNDSVDISAADYDPSMDADDQAKRAQPSPSKAAHGTSKSATANGKDDDDDEWEEVEVDDEDDIDDMFAIEDEPPKKKTIRRRKATASNAASAKATTAQVVSTTKHDHDDSEGYYRVILGERIGDGGRYLVFANLGKGMFSSVVRAKDSERGDREVAIKIVRSQETMYKAGLKEIGILNKLRDMDPEDKRHLVRLEGQFTYRGHLCMVFESLSMNLREVVKRFGKDIGLNIRAVRAYAHQLFLALALLRKADIMHADVKPDNILVNNSKTHVKLCDLGSASDVSEGEITPYLVSRFYRAPEIILGLPYDTALDTWSVGCTLYELFTGKILFPGRSNNHMLLLMQELRGKFTTKMIRKSKFSELHFDDTNAFLSFEKDKTTGQDTIRRVVISKPAEDLRARLLPTHIAKRMRDTELKMTQNFVDFLNRTLELDPAKRISPKDALAHPFLSQ</sequence>
<dbReference type="GO" id="GO:0045292">
    <property type="term" value="P:mRNA cis splicing, via spliceosome"/>
    <property type="evidence" value="ECO:0007669"/>
    <property type="project" value="InterPro"/>
</dbReference>
<dbReference type="Gene3D" id="3.30.200.20">
    <property type="entry name" value="Phosphorylase Kinase, domain 1"/>
    <property type="match status" value="1"/>
</dbReference>
<comment type="similarity">
    <text evidence="7">Belongs to the protein kinase superfamily. CMGC Ser/Thr protein kinase family.</text>
</comment>
<feature type="compositionally biased region" description="Gly residues" evidence="9">
    <location>
        <begin position="73"/>
        <end position="83"/>
    </location>
</feature>
<dbReference type="SUPFAM" id="SSF56112">
    <property type="entry name" value="Protein kinase-like (PK-like)"/>
    <property type="match status" value="1"/>
</dbReference>
<dbReference type="EC" id="2.7.11.1" evidence="1"/>
<dbReference type="InterPro" id="IPR017441">
    <property type="entry name" value="Protein_kinase_ATP_BS"/>
</dbReference>
<feature type="binding site" evidence="8">
    <location>
        <position position="247"/>
    </location>
    <ligand>
        <name>ATP</name>
        <dbReference type="ChEBI" id="CHEBI:30616"/>
    </ligand>
</feature>
<dbReference type="InterPro" id="IPR050494">
    <property type="entry name" value="Ser_Thr_dual-spec_kinase"/>
</dbReference>
<gene>
    <name evidence="12" type="ORF">A4X03_0g3554</name>
    <name evidence="11" type="ORF">JKIAZH3_G7941</name>
</gene>
<keyword evidence="6 8" id="KW-0067">ATP-binding</keyword>
<name>A0A177U578_9BASI</name>
<keyword evidence="4 8" id="KW-0547">Nucleotide-binding</keyword>
<dbReference type="Gene3D" id="1.10.510.10">
    <property type="entry name" value="Transferase(Phosphotransferase) domain 1"/>
    <property type="match status" value="1"/>
</dbReference>
<organism evidence="12 13">
    <name type="scientific">Tilletia caries</name>
    <name type="common">wheat bunt fungus</name>
    <dbReference type="NCBI Taxonomy" id="13290"/>
    <lineage>
        <taxon>Eukaryota</taxon>
        <taxon>Fungi</taxon>
        <taxon>Dikarya</taxon>
        <taxon>Basidiomycota</taxon>
        <taxon>Ustilaginomycotina</taxon>
        <taxon>Exobasidiomycetes</taxon>
        <taxon>Tilletiales</taxon>
        <taxon>Tilletiaceae</taxon>
        <taxon>Tilletia</taxon>
    </lineage>
</organism>
<evidence type="ECO:0000259" key="10">
    <source>
        <dbReference type="PROSITE" id="PS50011"/>
    </source>
</evidence>
<dbReference type="GO" id="GO:0005524">
    <property type="term" value="F:ATP binding"/>
    <property type="evidence" value="ECO:0007669"/>
    <property type="project" value="UniProtKB-UniRule"/>
</dbReference>
<dbReference type="EMBL" id="LWDD02000416">
    <property type="protein sequence ID" value="KAE8261085.1"/>
    <property type="molecule type" value="Genomic_DNA"/>
</dbReference>
<feature type="region of interest" description="Disordered" evidence="9">
    <location>
        <begin position="1"/>
        <end position="152"/>
    </location>
</feature>
<comment type="caution">
    <text evidence="12">The sequence shown here is derived from an EMBL/GenBank/DDBJ whole genome shotgun (WGS) entry which is preliminary data.</text>
</comment>
<dbReference type="PANTHER" id="PTHR24058">
    <property type="entry name" value="DUAL SPECIFICITY PROTEIN KINASE"/>
    <property type="match status" value="1"/>
</dbReference>
<proteinExistence type="inferred from homology"/>
<feature type="compositionally biased region" description="Acidic residues" evidence="9">
    <location>
        <begin position="135"/>
        <end position="152"/>
    </location>
</feature>
<keyword evidence="14" id="KW-1185">Reference proteome</keyword>
<evidence type="ECO:0000256" key="5">
    <source>
        <dbReference type="ARBA" id="ARBA00022777"/>
    </source>
</evidence>
<evidence type="ECO:0000313" key="13">
    <source>
        <dbReference type="Proteomes" id="UP000077671"/>
    </source>
</evidence>
<evidence type="ECO:0000256" key="7">
    <source>
        <dbReference type="ARBA" id="ARBA00023596"/>
    </source>
</evidence>
<evidence type="ECO:0000256" key="2">
    <source>
        <dbReference type="ARBA" id="ARBA00022527"/>
    </source>
</evidence>
<reference evidence="11" key="3">
    <citation type="submission" date="2020-10" db="EMBL/GenBank/DDBJ databases">
        <authorList>
            <person name="Sedaghatjoo S."/>
        </authorList>
    </citation>
    <scope>NUCLEOTIDE SEQUENCE</scope>
    <source>
        <strain evidence="11">AZH3</strain>
    </source>
</reference>
<dbReference type="Proteomes" id="UP000836402">
    <property type="component" value="Unassembled WGS sequence"/>
</dbReference>
<evidence type="ECO:0000313" key="11">
    <source>
        <dbReference type="EMBL" id="CAD6904934.1"/>
    </source>
</evidence>
<dbReference type="PANTHER" id="PTHR24058:SF103">
    <property type="entry name" value="SERINE_THREONINE-PROTEIN KINASE PRP4 HOMOLOG"/>
    <property type="match status" value="1"/>
</dbReference>
<dbReference type="Proteomes" id="UP000077671">
    <property type="component" value="Unassembled WGS sequence"/>
</dbReference>
<dbReference type="PROSITE" id="PS50011">
    <property type="entry name" value="PROTEIN_KINASE_DOM"/>
    <property type="match status" value="1"/>
</dbReference>
<evidence type="ECO:0000256" key="8">
    <source>
        <dbReference type="PROSITE-ProRule" id="PRU10141"/>
    </source>
</evidence>
<dbReference type="AlphaFoldDB" id="A0A177U578"/>
<evidence type="ECO:0000256" key="9">
    <source>
        <dbReference type="SAM" id="MobiDB-lite"/>
    </source>
</evidence>
<evidence type="ECO:0000256" key="3">
    <source>
        <dbReference type="ARBA" id="ARBA00022679"/>
    </source>
</evidence>
<dbReference type="EMBL" id="CAJHJG010000692">
    <property type="protein sequence ID" value="CAD6904934.1"/>
    <property type="molecule type" value="Genomic_DNA"/>
</dbReference>
<accession>A0A177U578</accession>
<keyword evidence="2" id="KW-0723">Serine/threonine-protein kinase</keyword>
<dbReference type="InterPro" id="IPR044092">
    <property type="entry name" value="STKc_PRP4"/>
</dbReference>
<dbReference type="InterPro" id="IPR000719">
    <property type="entry name" value="Prot_kinase_dom"/>
</dbReference>
<feature type="compositionally biased region" description="Low complexity" evidence="9">
    <location>
        <begin position="8"/>
        <end position="17"/>
    </location>
</feature>
<reference evidence="12" key="1">
    <citation type="submission" date="2016-04" db="EMBL/GenBank/DDBJ databases">
        <authorList>
            <person name="Nguyen H.D."/>
            <person name="Kesanakurti P."/>
            <person name="Cullis J."/>
            <person name="Levesque C.A."/>
            <person name="Hambleton S."/>
        </authorList>
    </citation>
    <scope>NUCLEOTIDE SEQUENCE</scope>
    <source>
        <strain evidence="12">DAOMC 238032</strain>
    </source>
</reference>
<reference evidence="12" key="2">
    <citation type="journal article" date="2019" name="IMA Fungus">
        <title>Genome sequencing and comparison of five Tilletia species to identify candidate genes for the detection of regulated species infecting wheat.</title>
        <authorList>
            <person name="Nguyen H.D.T."/>
            <person name="Sultana T."/>
            <person name="Kesanakurti P."/>
            <person name="Hambleton S."/>
        </authorList>
    </citation>
    <scope>NUCLEOTIDE SEQUENCE</scope>
    <source>
        <strain evidence="12">DAOMC 238032</strain>
    </source>
</reference>
<dbReference type="InterPro" id="IPR011009">
    <property type="entry name" value="Kinase-like_dom_sf"/>
</dbReference>
<evidence type="ECO:0000313" key="14">
    <source>
        <dbReference type="Proteomes" id="UP000836402"/>
    </source>
</evidence>
<dbReference type="FunFam" id="1.10.510.10:FF:000078">
    <property type="entry name" value="Serine/threonine-protein kinase PRP4 homolog"/>
    <property type="match status" value="1"/>
</dbReference>
<evidence type="ECO:0000256" key="4">
    <source>
        <dbReference type="ARBA" id="ARBA00022741"/>
    </source>
</evidence>